<dbReference type="Proteomes" id="UP000326994">
    <property type="component" value="Unassembled WGS sequence"/>
</dbReference>
<comment type="caution">
    <text evidence="2">The sequence shown here is derived from an EMBL/GenBank/DDBJ whole genome shotgun (WGS) entry which is preliminary data.</text>
</comment>
<keyword evidence="2" id="KW-0378">Hydrolase</keyword>
<feature type="domain" description="Type I restriction enzyme R protein N-terminal" evidence="1">
    <location>
        <begin position="65"/>
        <end position="174"/>
    </location>
</feature>
<protein>
    <submittedName>
        <fullName evidence="2">Restriction endonuclease subunit R</fullName>
    </submittedName>
</protein>
<evidence type="ECO:0000313" key="2">
    <source>
        <dbReference type="EMBL" id="GEQ86587.1"/>
    </source>
</evidence>
<evidence type="ECO:0000259" key="1">
    <source>
        <dbReference type="Pfam" id="PF13588"/>
    </source>
</evidence>
<evidence type="ECO:0000313" key="3">
    <source>
        <dbReference type="Proteomes" id="UP000326994"/>
    </source>
</evidence>
<dbReference type="Pfam" id="PF13588">
    <property type="entry name" value="HSDR_N_2"/>
    <property type="match status" value="1"/>
</dbReference>
<keyword evidence="2" id="KW-0255">Endonuclease</keyword>
<proteinExistence type="predicted"/>
<dbReference type="EMBL" id="BKCF01000004">
    <property type="protein sequence ID" value="GEQ86587.1"/>
    <property type="molecule type" value="Genomic_DNA"/>
</dbReference>
<accession>A0A5J4FV61</accession>
<dbReference type="GO" id="GO:0004519">
    <property type="term" value="F:endonuclease activity"/>
    <property type="evidence" value="ECO:0007669"/>
    <property type="project" value="UniProtKB-KW"/>
</dbReference>
<keyword evidence="2" id="KW-0540">Nuclease</keyword>
<name>A0A5J4FV61_9FLAO</name>
<dbReference type="AlphaFoldDB" id="A0A5J4FV61"/>
<dbReference type="InterPro" id="IPR029464">
    <property type="entry name" value="HSDR_N"/>
</dbReference>
<reference evidence="2 3" key="1">
    <citation type="submission" date="2019-08" db="EMBL/GenBank/DDBJ databases">
        <title>Ulvibacter marinistellae sp. nov., isolated from a starfish, Patiria pectinifera.</title>
        <authorList>
            <person name="Kawano K."/>
            <person name="Ushijima N."/>
            <person name="Kihara M."/>
            <person name="Itoh H."/>
        </authorList>
    </citation>
    <scope>NUCLEOTIDE SEQUENCE [LARGE SCALE GENOMIC DNA]</scope>
    <source>
        <strain evidence="2 3">KK4</strain>
    </source>
</reference>
<sequence length="181" mass="21750">MCIFWQISEILIIEVFKSNFKISNFPTFTVMQQLYFNQYSFRLKNKEGKTFIFDVIRKKFMVLTPEEWVRQHCVHFLINKLNYPLSLINVEKQIKLHDTTKRYDIVTFNSDGSIHLIVECKAPKINITQETFDQIARYNHVLKAQYLMVTNGLEHYYCNMDFENKRYSFLESLPPYIPNHS</sequence>
<keyword evidence="3" id="KW-1185">Reference proteome</keyword>
<organism evidence="2 3">
    <name type="scientific">Patiriisocius marinistellae</name>
    <dbReference type="NCBI Taxonomy" id="2494560"/>
    <lineage>
        <taxon>Bacteria</taxon>
        <taxon>Pseudomonadati</taxon>
        <taxon>Bacteroidota</taxon>
        <taxon>Flavobacteriia</taxon>
        <taxon>Flavobacteriales</taxon>
        <taxon>Flavobacteriaceae</taxon>
        <taxon>Patiriisocius</taxon>
    </lineage>
</organism>
<gene>
    <name evidence="2" type="ORF">ULMS_20950</name>
</gene>